<feature type="signal peptide" evidence="1">
    <location>
        <begin position="1"/>
        <end position="23"/>
    </location>
</feature>
<dbReference type="RefSeq" id="WP_074631473.1">
    <property type="nucleotide sequence ID" value="NZ_FNKY01000001.1"/>
</dbReference>
<feature type="chain" id="PRO_5046485248" description="Lysozyme inhibitor LprI N-terminal domain-containing protein" evidence="1">
    <location>
        <begin position="24"/>
        <end position="142"/>
    </location>
</feature>
<evidence type="ECO:0000256" key="1">
    <source>
        <dbReference type="SAM" id="SignalP"/>
    </source>
</evidence>
<reference evidence="2 3" key="1">
    <citation type="submission" date="2016-10" db="EMBL/GenBank/DDBJ databases">
        <authorList>
            <person name="Varghese N."/>
            <person name="Submissions S."/>
        </authorList>
    </citation>
    <scope>NUCLEOTIDE SEQUENCE [LARGE SCALE GENOMIC DNA]</scope>
    <source>
        <strain evidence="2 3">Nl1</strain>
    </source>
</reference>
<protein>
    <recommendedName>
        <fullName evidence="4">Lysozyme inhibitor LprI N-terminal domain-containing protein</fullName>
    </recommendedName>
</protein>
<gene>
    <name evidence="2" type="ORF">SAMN05216402_1205</name>
</gene>
<comment type="caution">
    <text evidence="2">The sequence shown here is derived from an EMBL/GenBank/DDBJ whole genome shotgun (WGS) entry which is preliminary data.</text>
</comment>
<evidence type="ECO:0000313" key="2">
    <source>
        <dbReference type="EMBL" id="SDQ53101.1"/>
    </source>
</evidence>
<sequence>MRNGLVKVLLLAGVMCIGFPVLAQDAASKGTPKIDVSCIQNAIDERDNSLVAMVDIWSSSVKSALETRRDLERSSWDIPGYKERRLAQRKAWSDYGKVLRYANNQKKKERVSAWKKFEHNRKECEGAYSPEMNTGSTYDANL</sequence>
<keyword evidence="3" id="KW-1185">Reference proteome</keyword>
<evidence type="ECO:0000313" key="3">
    <source>
        <dbReference type="Proteomes" id="UP000183471"/>
    </source>
</evidence>
<keyword evidence="1" id="KW-0732">Signal</keyword>
<dbReference type="EMBL" id="FNKY01000001">
    <property type="protein sequence ID" value="SDQ53101.1"/>
    <property type="molecule type" value="Genomic_DNA"/>
</dbReference>
<name>A0ABY0TAD4_9PROT</name>
<accession>A0ABY0TAD4</accession>
<organism evidence="2 3">
    <name type="scientific">Nitrosospira multiformis</name>
    <dbReference type="NCBI Taxonomy" id="1231"/>
    <lineage>
        <taxon>Bacteria</taxon>
        <taxon>Pseudomonadati</taxon>
        <taxon>Pseudomonadota</taxon>
        <taxon>Betaproteobacteria</taxon>
        <taxon>Nitrosomonadales</taxon>
        <taxon>Nitrosomonadaceae</taxon>
        <taxon>Nitrosospira</taxon>
    </lineage>
</organism>
<dbReference type="Proteomes" id="UP000183471">
    <property type="component" value="Unassembled WGS sequence"/>
</dbReference>
<proteinExistence type="predicted"/>
<evidence type="ECO:0008006" key="4">
    <source>
        <dbReference type="Google" id="ProtNLM"/>
    </source>
</evidence>